<evidence type="ECO:0000313" key="1">
    <source>
        <dbReference type="EMBL" id="KAJ8865540.1"/>
    </source>
</evidence>
<dbReference type="EMBL" id="JARBHB010000017">
    <property type="protein sequence ID" value="KAJ8865540.1"/>
    <property type="molecule type" value="Genomic_DNA"/>
</dbReference>
<protein>
    <submittedName>
        <fullName evidence="1">Uncharacterized protein</fullName>
    </submittedName>
</protein>
<name>A0ABQ9FZ60_9NEOP</name>
<sequence length="101" mass="11874">METDWEKEARDIVNTTSPLHFKVSQCKRYRNRTGHYQEKKTSFTDASRHKLPIEIPVTNETVNDVGNLLLKHFGCEWKSSDNLQWYKHIVESNCQHVGEDV</sequence>
<accession>A0ABQ9FZ60</accession>
<dbReference type="Proteomes" id="UP001159363">
    <property type="component" value="Chromosome 16"/>
</dbReference>
<gene>
    <name evidence="1" type="ORF">PR048_033060</name>
</gene>
<organism evidence="1 2">
    <name type="scientific">Dryococelus australis</name>
    <dbReference type="NCBI Taxonomy" id="614101"/>
    <lineage>
        <taxon>Eukaryota</taxon>
        <taxon>Metazoa</taxon>
        <taxon>Ecdysozoa</taxon>
        <taxon>Arthropoda</taxon>
        <taxon>Hexapoda</taxon>
        <taxon>Insecta</taxon>
        <taxon>Pterygota</taxon>
        <taxon>Neoptera</taxon>
        <taxon>Polyneoptera</taxon>
        <taxon>Phasmatodea</taxon>
        <taxon>Verophasmatodea</taxon>
        <taxon>Anareolatae</taxon>
        <taxon>Phasmatidae</taxon>
        <taxon>Eurycanthinae</taxon>
        <taxon>Dryococelus</taxon>
    </lineage>
</organism>
<comment type="caution">
    <text evidence="1">The sequence shown here is derived from an EMBL/GenBank/DDBJ whole genome shotgun (WGS) entry which is preliminary data.</text>
</comment>
<evidence type="ECO:0000313" key="2">
    <source>
        <dbReference type="Proteomes" id="UP001159363"/>
    </source>
</evidence>
<proteinExistence type="predicted"/>
<keyword evidence="2" id="KW-1185">Reference proteome</keyword>
<reference evidence="1 2" key="1">
    <citation type="submission" date="2023-02" db="EMBL/GenBank/DDBJ databases">
        <title>LHISI_Scaffold_Assembly.</title>
        <authorList>
            <person name="Stuart O.P."/>
            <person name="Cleave R."/>
            <person name="Magrath M.J.L."/>
            <person name="Mikheyev A.S."/>
        </authorList>
    </citation>
    <scope>NUCLEOTIDE SEQUENCE [LARGE SCALE GENOMIC DNA]</scope>
    <source>
        <strain evidence="1">Daus_M_001</strain>
        <tissue evidence="1">Leg muscle</tissue>
    </source>
</reference>